<reference evidence="7" key="1">
    <citation type="submission" date="2020-05" db="EMBL/GenBank/DDBJ databases">
        <title>Phylogenomic resolution of chytrid fungi.</title>
        <authorList>
            <person name="Stajich J.E."/>
            <person name="Amses K."/>
            <person name="Simmons R."/>
            <person name="Seto K."/>
            <person name="Myers J."/>
            <person name="Bonds A."/>
            <person name="Quandt C.A."/>
            <person name="Barry K."/>
            <person name="Liu P."/>
            <person name="Grigoriev I."/>
            <person name="Longcore J.E."/>
            <person name="James T.Y."/>
        </authorList>
    </citation>
    <scope>NUCLEOTIDE SEQUENCE</scope>
    <source>
        <strain evidence="7">JEL0379</strain>
    </source>
</reference>
<comment type="caution">
    <text evidence="6">Lacks conserved residue(s) required for the propagation of feature annotation.</text>
</comment>
<name>A0AAD5TV27_9FUNG</name>
<gene>
    <name evidence="7" type="ORF">HDU87_006004</name>
</gene>
<dbReference type="Pfam" id="PF01169">
    <property type="entry name" value="GDT1"/>
    <property type="match status" value="2"/>
</dbReference>
<dbReference type="GO" id="GO:0005384">
    <property type="term" value="F:manganese ion transmembrane transporter activity"/>
    <property type="evidence" value="ECO:0007669"/>
    <property type="project" value="TreeGrafter"/>
</dbReference>
<keyword evidence="4 6" id="KW-1133">Transmembrane helix</keyword>
<organism evidence="7 8">
    <name type="scientific">Geranomyces variabilis</name>
    <dbReference type="NCBI Taxonomy" id="109894"/>
    <lineage>
        <taxon>Eukaryota</taxon>
        <taxon>Fungi</taxon>
        <taxon>Fungi incertae sedis</taxon>
        <taxon>Chytridiomycota</taxon>
        <taxon>Chytridiomycota incertae sedis</taxon>
        <taxon>Chytridiomycetes</taxon>
        <taxon>Spizellomycetales</taxon>
        <taxon>Powellomycetaceae</taxon>
        <taxon>Geranomyces</taxon>
    </lineage>
</organism>
<dbReference type="PROSITE" id="PS01214">
    <property type="entry name" value="UPF0016"/>
    <property type="match status" value="1"/>
</dbReference>
<dbReference type="PANTHER" id="PTHR12608">
    <property type="entry name" value="TRANSMEMBRANE PROTEIN HTP-1 RELATED"/>
    <property type="match status" value="1"/>
</dbReference>
<feature type="transmembrane region" description="Helical" evidence="6">
    <location>
        <begin position="58"/>
        <end position="78"/>
    </location>
</feature>
<evidence type="ECO:0000256" key="1">
    <source>
        <dbReference type="ARBA" id="ARBA00004141"/>
    </source>
</evidence>
<evidence type="ECO:0000256" key="2">
    <source>
        <dbReference type="ARBA" id="ARBA00009190"/>
    </source>
</evidence>
<feature type="transmembrane region" description="Helical" evidence="6">
    <location>
        <begin position="28"/>
        <end position="51"/>
    </location>
</feature>
<dbReference type="AlphaFoldDB" id="A0AAD5TV27"/>
<evidence type="ECO:0000313" key="7">
    <source>
        <dbReference type="EMBL" id="KAJ3183887.1"/>
    </source>
</evidence>
<dbReference type="GO" id="GO:0000329">
    <property type="term" value="C:fungal-type vacuole membrane"/>
    <property type="evidence" value="ECO:0007669"/>
    <property type="project" value="TreeGrafter"/>
</dbReference>
<evidence type="ECO:0000313" key="8">
    <source>
        <dbReference type="Proteomes" id="UP001212152"/>
    </source>
</evidence>
<protein>
    <recommendedName>
        <fullName evidence="6">GDT1 family protein</fullName>
    </recommendedName>
</protein>
<keyword evidence="8" id="KW-1185">Reference proteome</keyword>
<comment type="similarity">
    <text evidence="2 6">Belongs to the GDT1 family.</text>
</comment>
<dbReference type="Proteomes" id="UP001212152">
    <property type="component" value="Unassembled WGS sequence"/>
</dbReference>
<dbReference type="InterPro" id="IPR049555">
    <property type="entry name" value="GDT1-like_CS"/>
</dbReference>
<dbReference type="GO" id="GO:0032472">
    <property type="term" value="P:Golgi calcium ion transport"/>
    <property type="evidence" value="ECO:0007669"/>
    <property type="project" value="TreeGrafter"/>
</dbReference>
<dbReference type="InterPro" id="IPR001727">
    <property type="entry name" value="GDT1-like"/>
</dbReference>
<dbReference type="GO" id="GO:0032468">
    <property type="term" value="P:Golgi calcium ion homeostasis"/>
    <property type="evidence" value="ECO:0007669"/>
    <property type="project" value="TreeGrafter"/>
</dbReference>
<evidence type="ECO:0000256" key="3">
    <source>
        <dbReference type="ARBA" id="ARBA00022692"/>
    </source>
</evidence>
<evidence type="ECO:0000256" key="5">
    <source>
        <dbReference type="ARBA" id="ARBA00023136"/>
    </source>
</evidence>
<sequence>MVEYPRLGSESPEDVMETFDERSRLQSFLMSFSVILLSEIGDKTFFIAAILAMKNPRLLVFSSAISALAVMTVLSAFLGHIAPLFISKQHTQACAAILFLVFGVRMLWDGRNMTGNECQDELREVAAELDEKEGAEEALEMEGGGQPGTHPPPPSRLKRVLLAVLHVAKVAGSRMTSPVWVEGFALTFLAEWGDRSQIATVALAGAEDFWWVTIGSLCGHSICTAVAVIGGRMLASKISVKTSYSPLLEDYSLSVSVWSLSKKRLDWTPAAFHSGKNDGKHS</sequence>
<feature type="transmembrane region" description="Helical" evidence="6">
    <location>
        <begin position="90"/>
        <end position="108"/>
    </location>
</feature>
<keyword evidence="5 6" id="KW-0472">Membrane</keyword>
<comment type="caution">
    <text evidence="7">The sequence shown here is derived from an EMBL/GenBank/DDBJ whole genome shotgun (WGS) entry which is preliminary data.</text>
</comment>
<dbReference type="GO" id="GO:0005794">
    <property type="term" value="C:Golgi apparatus"/>
    <property type="evidence" value="ECO:0007669"/>
    <property type="project" value="TreeGrafter"/>
</dbReference>
<dbReference type="EMBL" id="JADGJQ010000005">
    <property type="protein sequence ID" value="KAJ3183887.1"/>
    <property type="molecule type" value="Genomic_DNA"/>
</dbReference>
<dbReference type="GO" id="GO:0015085">
    <property type="term" value="F:calcium ion transmembrane transporter activity"/>
    <property type="evidence" value="ECO:0007669"/>
    <property type="project" value="TreeGrafter"/>
</dbReference>
<evidence type="ECO:0000256" key="6">
    <source>
        <dbReference type="RuleBase" id="RU365102"/>
    </source>
</evidence>
<evidence type="ECO:0000256" key="4">
    <source>
        <dbReference type="ARBA" id="ARBA00022989"/>
    </source>
</evidence>
<proteinExistence type="inferred from homology"/>
<comment type="subcellular location">
    <subcellularLocation>
        <location evidence="1 6">Membrane</location>
        <topology evidence="1 6">Multi-pass membrane protein</topology>
    </subcellularLocation>
</comment>
<dbReference type="PANTHER" id="PTHR12608:SF1">
    <property type="entry name" value="TRANSMEMBRANE PROTEIN 165"/>
    <property type="match status" value="1"/>
</dbReference>
<accession>A0AAD5TV27</accession>
<keyword evidence="3 6" id="KW-0812">Transmembrane</keyword>